<reference evidence="12 13" key="1">
    <citation type="journal article" date="2021" name="Sci. Rep.">
        <title>The genome of the diatom Chaetoceros tenuissimus carries an ancient integrated fragment of an extant virus.</title>
        <authorList>
            <person name="Hongo Y."/>
            <person name="Kimura K."/>
            <person name="Takaki Y."/>
            <person name="Yoshida Y."/>
            <person name="Baba S."/>
            <person name="Kobayashi G."/>
            <person name="Nagasaki K."/>
            <person name="Hano T."/>
            <person name="Tomaru Y."/>
        </authorList>
    </citation>
    <scope>NUCLEOTIDE SEQUENCE [LARGE SCALE GENOMIC DNA]</scope>
    <source>
        <strain evidence="12 13">NIES-3715</strain>
    </source>
</reference>
<evidence type="ECO:0000259" key="11">
    <source>
        <dbReference type="Pfam" id="PF17927"/>
    </source>
</evidence>
<dbReference type="GO" id="GO:0005737">
    <property type="term" value="C:cytoplasm"/>
    <property type="evidence" value="ECO:0007669"/>
    <property type="project" value="TreeGrafter"/>
</dbReference>
<proteinExistence type="inferred from homology"/>
<dbReference type="InterPro" id="IPR041429">
    <property type="entry name" value="ITPK1_N"/>
</dbReference>
<dbReference type="EMBL" id="BLLK01000042">
    <property type="protein sequence ID" value="GFH50866.1"/>
    <property type="molecule type" value="Genomic_DNA"/>
</dbReference>
<keyword evidence="7" id="KW-0067">ATP-binding</keyword>
<dbReference type="PANTHER" id="PTHR14217">
    <property type="entry name" value="INOSITOL-TETRAKISPHOSPHATE 1-KINASE"/>
    <property type="match status" value="1"/>
</dbReference>
<evidence type="ECO:0000259" key="10">
    <source>
        <dbReference type="Pfam" id="PF05770"/>
    </source>
</evidence>
<dbReference type="InterPro" id="IPR008656">
    <property type="entry name" value="Inositol_tetrakis-P_1-kinase"/>
</dbReference>
<dbReference type="GO" id="GO:0052726">
    <property type="term" value="F:inositol-1,3,4-trisphosphate 5-kinase activity"/>
    <property type="evidence" value="ECO:0007669"/>
    <property type="project" value="InterPro"/>
</dbReference>
<dbReference type="Pfam" id="PF05770">
    <property type="entry name" value="Ins134_P3_kin"/>
    <property type="match status" value="1"/>
</dbReference>
<keyword evidence="4" id="KW-0479">Metal-binding</keyword>
<keyword evidence="8" id="KW-0460">Magnesium</keyword>
<evidence type="ECO:0000256" key="1">
    <source>
        <dbReference type="ARBA" id="ARBA00001946"/>
    </source>
</evidence>
<dbReference type="Pfam" id="PF17927">
    <property type="entry name" value="Ins134_P3_kin_N"/>
    <property type="match status" value="1"/>
</dbReference>
<sequence length="555" mass="62290">MSFEDQNMNMDQSRCEGHLKNTSAEGLGDSIIHGGQEEQRPILVGYAFGPKKMRSMSVVMAEASMAVSRVVTHFPSQSKHQKVSASDEKRKFSQLSTQDEISLMDESRSNDESQHDSQDVETMLDIDDSTYSSSSLLPHSTTPICIFPSSFSLLSANSNNDASYNQSKKWKQGFDDNSSLVTTTTMSTSTYATNSSSNFSHELPQHLQLVRVCFVPLDLDSPLDEQHGGQKFDAILHKMTEDILCKSQLQQDEKSVDEALNYSDREALKRIQRLQEYKEKHPACCVVDHPNCVQKLMSRSEISRVLKDCLRDVTTKSGIPVRTPRSTTISESDSIWSSTEKLSKYIASHQLEYPLIVKPLTAAGTKQSHRMGVLLGRHGLQNIPHNGSHLLQEYANHDGVLFKVYVLGKKVWVFKRTSLPNLPIGEVEPDSTCSSQASDTCSKGFLEFDSQKPYPTLDDFGIHRKESNFTSDHVQELTAAEIRPVADSIRKAFQLELFGFDILVAHKNNALPQKEMLVVDVNYFPSYKEVTNFSELLAQYLAQCGIEGRLRSLDR</sequence>
<dbReference type="InterPro" id="IPR040464">
    <property type="entry name" value="InsP(3)kin_ATP-grasp"/>
</dbReference>
<feature type="region of interest" description="Disordered" evidence="9">
    <location>
        <begin position="73"/>
        <end position="119"/>
    </location>
</feature>
<dbReference type="GO" id="GO:0032957">
    <property type="term" value="P:inositol trisphosphate metabolic process"/>
    <property type="evidence" value="ECO:0007669"/>
    <property type="project" value="InterPro"/>
</dbReference>
<dbReference type="Gene3D" id="3.30.1490.220">
    <property type="match status" value="1"/>
</dbReference>
<comment type="similarity">
    <text evidence="2">Belongs to the ITPK1 family.</text>
</comment>
<accession>A0AAD3H5C2</accession>
<evidence type="ECO:0000313" key="13">
    <source>
        <dbReference type="Proteomes" id="UP001054902"/>
    </source>
</evidence>
<protein>
    <submittedName>
        <fullName evidence="12">Uncharacterized protein</fullName>
    </submittedName>
</protein>
<feature type="domain" description="Inositol 1,3,4-trisphosphate 5/6-kinase ATP-grasp" evidence="10">
    <location>
        <begin position="335"/>
        <end position="542"/>
    </location>
</feature>
<feature type="domain" description="Inositol-tetrakisphosphate 1-kinase N-terminal" evidence="11">
    <location>
        <begin position="212"/>
        <end position="292"/>
    </location>
</feature>
<dbReference type="GO" id="GO:0052725">
    <property type="term" value="F:inositol-1,3,4-trisphosphate 6-kinase activity"/>
    <property type="evidence" value="ECO:0007669"/>
    <property type="project" value="InterPro"/>
</dbReference>
<dbReference type="Gene3D" id="3.40.50.11370">
    <property type="match status" value="1"/>
</dbReference>
<organism evidence="12 13">
    <name type="scientific">Chaetoceros tenuissimus</name>
    <dbReference type="NCBI Taxonomy" id="426638"/>
    <lineage>
        <taxon>Eukaryota</taxon>
        <taxon>Sar</taxon>
        <taxon>Stramenopiles</taxon>
        <taxon>Ochrophyta</taxon>
        <taxon>Bacillariophyta</taxon>
        <taxon>Coscinodiscophyceae</taxon>
        <taxon>Chaetocerotophycidae</taxon>
        <taxon>Chaetocerotales</taxon>
        <taxon>Chaetocerotaceae</taxon>
        <taxon>Chaetoceros</taxon>
    </lineage>
</organism>
<gene>
    <name evidence="12" type="ORF">CTEN210_07341</name>
</gene>
<feature type="compositionally biased region" description="Basic and acidic residues" evidence="9">
    <location>
        <begin position="105"/>
        <end position="118"/>
    </location>
</feature>
<comment type="caution">
    <text evidence="12">The sequence shown here is derived from an EMBL/GenBank/DDBJ whole genome shotgun (WGS) entry which is preliminary data.</text>
</comment>
<evidence type="ECO:0000256" key="4">
    <source>
        <dbReference type="ARBA" id="ARBA00022723"/>
    </source>
</evidence>
<dbReference type="AlphaFoldDB" id="A0AAD3H5C2"/>
<keyword evidence="13" id="KW-1185">Reference proteome</keyword>
<dbReference type="PANTHER" id="PTHR14217:SF1">
    <property type="entry name" value="INOSITOL-TETRAKISPHOSPHATE 1-KINASE"/>
    <property type="match status" value="1"/>
</dbReference>
<evidence type="ECO:0000256" key="8">
    <source>
        <dbReference type="ARBA" id="ARBA00022842"/>
    </source>
</evidence>
<evidence type="ECO:0000256" key="9">
    <source>
        <dbReference type="SAM" id="MobiDB-lite"/>
    </source>
</evidence>
<dbReference type="GO" id="GO:0000287">
    <property type="term" value="F:magnesium ion binding"/>
    <property type="evidence" value="ECO:0007669"/>
    <property type="project" value="InterPro"/>
</dbReference>
<keyword evidence="3" id="KW-0808">Transferase</keyword>
<name>A0AAD3H5C2_9STRA</name>
<keyword evidence="6" id="KW-0418">Kinase</keyword>
<evidence type="ECO:0000256" key="5">
    <source>
        <dbReference type="ARBA" id="ARBA00022741"/>
    </source>
</evidence>
<dbReference type="GO" id="GO:0047325">
    <property type="term" value="F:inositol-3,4,5,6-tetrakisphosphate 1-kinase activity"/>
    <property type="evidence" value="ECO:0007669"/>
    <property type="project" value="InterPro"/>
</dbReference>
<evidence type="ECO:0000256" key="2">
    <source>
        <dbReference type="ARBA" id="ARBA00009601"/>
    </source>
</evidence>
<comment type="cofactor">
    <cofactor evidence="1">
        <name>Mg(2+)</name>
        <dbReference type="ChEBI" id="CHEBI:18420"/>
    </cofactor>
</comment>
<dbReference type="GO" id="GO:0005524">
    <property type="term" value="F:ATP binding"/>
    <property type="evidence" value="ECO:0007669"/>
    <property type="project" value="UniProtKB-KW"/>
</dbReference>
<keyword evidence="5" id="KW-0547">Nucleotide-binding</keyword>
<evidence type="ECO:0000256" key="6">
    <source>
        <dbReference type="ARBA" id="ARBA00022777"/>
    </source>
</evidence>
<dbReference type="Proteomes" id="UP001054902">
    <property type="component" value="Unassembled WGS sequence"/>
</dbReference>
<dbReference type="SUPFAM" id="SSF56059">
    <property type="entry name" value="Glutathione synthetase ATP-binding domain-like"/>
    <property type="match status" value="1"/>
</dbReference>
<evidence type="ECO:0000256" key="7">
    <source>
        <dbReference type="ARBA" id="ARBA00022840"/>
    </source>
</evidence>
<evidence type="ECO:0000313" key="12">
    <source>
        <dbReference type="EMBL" id="GFH50866.1"/>
    </source>
</evidence>
<evidence type="ECO:0000256" key="3">
    <source>
        <dbReference type="ARBA" id="ARBA00022679"/>
    </source>
</evidence>